<dbReference type="Proteomes" id="UP000218934">
    <property type="component" value="Unassembled WGS sequence"/>
</dbReference>
<dbReference type="GO" id="GO:0003677">
    <property type="term" value="F:DNA binding"/>
    <property type="evidence" value="ECO:0007669"/>
    <property type="project" value="UniProtKB-KW"/>
</dbReference>
<gene>
    <name evidence="3" type="ORF">COO09_15375</name>
</gene>
<evidence type="ECO:0000256" key="1">
    <source>
        <dbReference type="ARBA" id="ARBA00023125"/>
    </source>
</evidence>
<dbReference type="InterPro" id="IPR001647">
    <property type="entry name" value="HTH_TetR"/>
</dbReference>
<accession>A0A2A4FRT0</accession>
<dbReference type="OrthoDB" id="2356263at2"/>
<dbReference type="KEGG" id="rdi:CMV14_03010"/>
<dbReference type="Gene3D" id="1.10.357.10">
    <property type="entry name" value="Tetracycline Repressor, domain 2"/>
    <property type="match status" value="1"/>
</dbReference>
<evidence type="ECO:0000259" key="2">
    <source>
        <dbReference type="Pfam" id="PF00440"/>
    </source>
</evidence>
<name>A0A2A4FRT0_9SPHN</name>
<dbReference type="AlphaFoldDB" id="A0A2A4FRT0"/>
<keyword evidence="4" id="KW-1185">Reference proteome</keyword>
<dbReference type="EMBL" id="NWUF01000015">
    <property type="protein sequence ID" value="PCE41445.1"/>
    <property type="molecule type" value="Genomic_DNA"/>
</dbReference>
<reference evidence="3 4" key="1">
    <citation type="submission" date="2017-09" db="EMBL/GenBank/DDBJ databases">
        <title>The Catabolism of 3,6-Dichlorosalicylic acid is Initiated by the Cytochrome P450 Monooxygenase DsmABC in Rhizorhabdus dicambivorans Ndbn-20.</title>
        <authorList>
            <person name="Na L."/>
        </authorList>
    </citation>
    <scope>NUCLEOTIDE SEQUENCE [LARGE SCALE GENOMIC DNA]</scope>
    <source>
        <strain evidence="3 4">Ndbn-20m</strain>
    </source>
</reference>
<keyword evidence="1" id="KW-0238">DNA-binding</keyword>
<organism evidence="3 4">
    <name type="scientific">Rhizorhabdus dicambivorans</name>
    <dbReference type="NCBI Taxonomy" id="1850238"/>
    <lineage>
        <taxon>Bacteria</taxon>
        <taxon>Pseudomonadati</taxon>
        <taxon>Pseudomonadota</taxon>
        <taxon>Alphaproteobacteria</taxon>
        <taxon>Sphingomonadales</taxon>
        <taxon>Sphingomonadaceae</taxon>
        <taxon>Rhizorhabdus</taxon>
    </lineage>
</organism>
<dbReference type="RefSeq" id="WP_066967961.1">
    <property type="nucleotide sequence ID" value="NZ_CP023449.1"/>
</dbReference>
<protein>
    <submittedName>
        <fullName evidence="3">TetR/AcrR family transcriptional regulator</fullName>
    </submittedName>
</protein>
<evidence type="ECO:0000313" key="4">
    <source>
        <dbReference type="Proteomes" id="UP000218934"/>
    </source>
</evidence>
<feature type="domain" description="HTH tetR-type" evidence="2">
    <location>
        <begin position="15"/>
        <end position="59"/>
    </location>
</feature>
<comment type="caution">
    <text evidence="3">The sequence shown here is derived from an EMBL/GenBank/DDBJ whole genome shotgun (WGS) entry which is preliminary data.</text>
</comment>
<sequence length="184" mass="19347">MEISTARGARRAGLTEALADLALQGGLDALSLRPAAAKLGTSDRMLLYYFGTKAALLDDVLGCVAHRFAAYLADSTRNVRIPPHLMVGHTLALMAKPEARPFVELWFEVAARATRGDALHARAASKIAEGWTDWIVRSVHFPAGTASRSAAAMMLAIVNGLALLESTAPSVAAAARSRVQAAAA</sequence>
<dbReference type="InterPro" id="IPR009057">
    <property type="entry name" value="Homeodomain-like_sf"/>
</dbReference>
<proteinExistence type="predicted"/>
<dbReference type="SUPFAM" id="SSF46689">
    <property type="entry name" value="Homeodomain-like"/>
    <property type="match status" value="1"/>
</dbReference>
<dbReference type="Pfam" id="PF00440">
    <property type="entry name" value="TetR_N"/>
    <property type="match status" value="1"/>
</dbReference>
<evidence type="ECO:0000313" key="3">
    <source>
        <dbReference type="EMBL" id="PCE41445.1"/>
    </source>
</evidence>